<dbReference type="PROSITE" id="PS00595">
    <property type="entry name" value="AA_TRANSFER_CLASS_5"/>
    <property type="match status" value="1"/>
</dbReference>
<gene>
    <name evidence="9" type="ORF">H8716_10085</name>
</gene>
<reference evidence="9 10" key="1">
    <citation type="submission" date="2020-08" db="EMBL/GenBank/DDBJ databases">
        <title>Genome public.</title>
        <authorList>
            <person name="Liu C."/>
            <person name="Sun Q."/>
        </authorList>
    </citation>
    <scope>NUCLEOTIDE SEQUENCE [LARGE SCALE GENOMIC DNA]</scope>
    <source>
        <strain evidence="9 10">NSJ-46</strain>
    </source>
</reference>
<dbReference type="InterPro" id="IPR010969">
    <property type="entry name" value="Cys_dSase-rel_unknwn_funct"/>
</dbReference>
<dbReference type="PANTHER" id="PTHR43586">
    <property type="entry name" value="CYSTEINE DESULFURASE"/>
    <property type="match status" value="1"/>
</dbReference>
<protein>
    <recommendedName>
        <fullName evidence="3">cysteine desulfurase</fullName>
        <ecNumber evidence="3">2.8.1.7</ecNumber>
    </recommendedName>
</protein>
<comment type="cofactor">
    <cofactor evidence="1 7">
        <name>pyridoxal 5'-phosphate</name>
        <dbReference type="ChEBI" id="CHEBI:597326"/>
    </cofactor>
</comment>
<dbReference type="SUPFAM" id="SSF53383">
    <property type="entry name" value="PLP-dependent transferases"/>
    <property type="match status" value="1"/>
</dbReference>
<evidence type="ECO:0000256" key="4">
    <source>
        <dbReference type="ARBA" id="ARBA00022679"/>
    </source>
</evidence>
<evidence type="ECO:0000313" key="9">
    <source>
        <dbReference type="EMBL" id="MBC8573426.1"/>
    </source>
</evidence>
<comment type="similarity">
    <text evidence="2">Belongs to the class-V pyridoxal-phosphate-dependent aminotransferase family. Csd subfamily.</text>
</comment>
<dbReference type="RefSeq" id="WP_249308630.1">
    <property type="nucleotide sequence ID" value="NZ_JACRSZ010000009.1"/>
</dbReference>
<evidence type="ECO:0000256" key="2">
    <source>
        <dbReference type="ARBA" id="ARBA00010447"/>
    </source>
</evidence>
<dbReference type="InterPro" id="IPR015424">
    <property type="entry name" value="PyrdxlP-dep_Trfase"/>
</dbReference>
<evidence type="ECO:0000256" key="7">
    <source>
        <dbReference type="RuleBase" id="RU004504"/>
    </source>
</evidence>
<accession>A0ABR7NAJ3</accession>
<dbReference type="Pfam" id="PF00266">
    <property type="entry name" value="Aminotran_5"/>
    <property type="match status" value="1"/>
</dbReference>
<dbReference type="InterPro" id="IPR020578">
    <property type="entry name" value="Aminotrans_V_PyrdxlP_BS"/>
</dbReference>
<dbReference type="CDD" id="cd06453">
    <property type="entry name" value="SufS_like"/>
    <property type="match status" value="1"/>
</dbReference>
<evidence type="ECO:0000313" key="10">
    <source>
        <dbReference type="Proteomes" id="UP000657421"/>
    </source>
</evidence>
<dbReference type="InterPro" id="IPR015421">
    <property type="entry name" value="PyrdxlP-dep_Trfase_major"/>
</dbReference>
<keyword evidence="5" id="KW-0663">Pyridoxal phosphate</keyword>
<keyword evidence="10" id="KW-1185">Reference proteome</keyword>
<dbReference type="Proteomes" id="UP000657421">
    <property type="component" value="Unassembled WGS sequence"/>
</dbReference>
<dbReference type="InterPro" id="IPR016454">
    <property type="entry name" value="Cysteine_dSase"/>
</dbReference>
<dbReference type="Gene3D" id="3.90.1150.10">
    <property type="entry name" value="Aspartate Aminotransferase, domain 1"/>
    <property type="match status" value="1"/>
</dbReference>
<evidence type="ECO:0000259" key="8">
    <source>
        <dbReference type="Pfam" id="PF00266"/>
    </source>
</evidence>
<keyword evidence="9" id="KW-0032">Aminotransferase</keyword>
<organism evidence="9 10">
    <name type="scientific">Jingyaoa shaoxingensis</name>
    <dbReference type="NCBI Taxonomy" id="2763671"/>
    <lineage>
        <taxon>Bacteria</taxon>
        <taxon>Bacillati</taxon>
        <taxon>Bacillota</taxon>
        <taxon>Clostridia</taxon>
        <taxon>Lachnospirales</taxon>
        <taxon>Lachnospiraceae</taxon>
        <taxon>Jingyaoa</taxon>
    </lineage>
</organism>
<dbReference type="EMBL" id="JACRSZ010000009">
    <property type="protein sequence ID" value="MBC8573426.1"/>
    <property type="molecule type" value="Genomic_DNA"/>
</dbReference>
<proteinExistence type="inferred from homology"/>
<dbReference type="PANTHER" id="PTHR43586:SF4">
    <property type="entry name" value="ISOPENICILLIN N EPIMERASE"/>
    <property type="match status" value="1"/>
</dbReference>
<dbReference type="InterPro" id="IPR010970">
    <property type="entry name" value="Cys_dSase_SufS"/>
</dbReference>
<keyword evidence="4" id="KW-0808">Transferase</keyword>
<dbReference type="EC" id="2.8.1.7" evidence="3"/>
<feature type="domain" description="Aminotransferase class V" evidence="8">
    <location>
        <begin position="2"/>
        <end position="367"/>
    </location>
</feature>
<evidence type="ECO:0000256" key="3">
    <source>
        <dbReference type="ARBA" id="ARBA00012239"/>
    </source>
</evidence>
<dbReference type="InterPro" id="IPR015422">
    <property type="entry name" value="PyrdxlP-dep_Trfase_small"/>
</dbReference>
<dbReference type="InterPro" id="IPR000192">
    <property type="entry name" value="Aminotrans_V_dom"/>
</dbReference>
<dbReference type="NCBIfam" id="TIGR01977">
    <property type="entry name" value="am_tr_V_EF2568"/>
    <property type="match status" value="1"/>
</dbReference>
<evidence type="ECO:0000256" key="5">
    <source>
        <dbReference type="ARBA" id="ARBA00022898"/>
    </source>
</evidence>
<dbReference type="PIRSF" id="PIRSF005572">
    <property type="entry name" value="NifS"/>
    <property type="match status" value="1"/>
</dbReference>
<comment type="catalytic activity">
    <reaction evidence="6">
        <text>(sulfur carrier)-H + L-cysteine = (sulfur carrier)-SH + L-alanine</text>
        <dbReference type="Rhea" id="RHEA:43892"/>
        <dbReference type="Rhea" id="RHEA-COMP:14737"/>
        <dbReference type="Rhea" id="RHEA-COMP:14739"/>
        <dbReference type="ChEBI" id="CHEBI:29917"/>
        <dbReference type="ChEBI" id="CHEBI:35235"/>
        <dbReference type="ChEBI" id="CHEBI:57972"/>
        <dbReference type="ChEBI" id="CHEBI:64428"/>
        <dbReference type="EC" id="2.8.1.7"/>
    </reaction>
</comment>
<comment type="caution">
    <text evidence="9">The sequence shown here is derived from an EMBL/GenBank/DDBJ whole genome shotgun (WGS) entry which is preliminary data.</text>
</comment>
<evidence type="ECO:0000256" key="6">
    <source>
        <dbReference type="ARBA" id="ARBA00050776"/>
    </source>
</evidence>
<evidence type="ECO:0000256" key="1">
    <source>
        <dbReference type="ARBA" id="ARBA00001933"/>
    </source>
</evidence>
<dbReference type="GO" id="GO:0008483">
    <property type="term" value="F:transaminase activity"/>
    <property type="evidence" value="ECO:0007669"/>
    <property type="project" value="UniProtKB-KW"/>
</dbReference>
<name>A0ABR7NAJ3_9FIRM</name>
<dbReference type="Gene3D" id="3.40.640.10">
    <property type="entry name" value="Type I PLP-dependent aspartate aminotransferase-like (Major domain)"/>
    <property type="match status" value="1"/>
</dbReference>
<sequence>MIYLDNAATTLHKPEGVAEAMTMALTSMGNSGRGAHEATLDASRMIYGTREKLAELFHIPDPMRIAFTCNATESLNIAIQGILNPGDHVITSVCEHNSVLRPVYRMAKQGVTYSLLTADEKGVMQYDQLPKLLKKETKVIAVTHASNLTGNVTDLKKISDFAKENGLLLIVDASQTAGCIPIDVQDMGIDVLCFTGHKGLMGPQGTGGIYVREGLRIASLKVGGSGVKSFDKEHPDTMPTALEAGTLNGPGIAGLGASLSWILKQGVEQIHEKELSLARRFLKGIAEIPDITVYGDTDAQMRTAIVSLNLGDVDSAEVSDWLWEDYGIAVRAGAHCAPLMHQTLGTEQQGAVRFSFSCFNTEEEVDAAIQALKELQE</sequence>